<keyword evidence="1" id="KW-0677">Repeat</keyword>
<dbReference type="KEGG" id="ptm:GSPATT00036271001"/>
<dbReference type="InParanoid" id="A0C8M0"/>
<dbReference type="SMART" id="SM00028">
    <property type="entry name" value="TPR"/>
    <property type="match status" value="4"/>
</dbReference>
<dbReference type="AlphaFoldDB" id="A0C8M0"/>
<dbReference type="OMA" id="ALQICNY"/>
<dbReference type="GeneID" id="5020330"/>
<evidence type="ECO:0000256" key="1">
    <source>
        <dbReference type="ARBA" id="ARBA00022737"/>
    </source>
</evidence>
<evidence type="ECO:0000313" key="4">
    <source>
        <dbReference type="Proteomes" id="UP000000600"/>
    </source>
</evidence>
<name>A0C8M0_PARTE</name>
<protein>
    <recommendedName>
        <fullName evidence="5">Tetratricopeptide repeat protein</fullName>
    </recommendedName>
</protein>
<organism evidence="3 4">
    <name type="scientific">Paramecium tetraurelia</name>
    <dbReference type="NCBI Taxonomy" id="5888"/>
    <lineage>
        <taxon>Eukaryota</taxon>
        <taxon>Sar</taxon>
        <taxon>Alveolata</taxon>
        <taxon>Ciliophora</taxon>
        <taxon>Intramacronucleata</taxon>
        <taxon>Oligohymenophorea</taxon>
        <taxon>Peniculida</taxon>
        <taxon>Parameciidae</taxon>
        <taxon>Paramecium</taxon>
    </lineage>
</organism>
<keyword evidence="2" id="KW-0802">TPR repeat</keyword>
<reference evidence="3 4" key="1">
    <citation type="journal article" date="2006" name="Nature">
        <title>Global trends of whole-genome duplications revealed by the ciliate Paramecium tetraurelia.</title>
        <authorList>
            <consortium name="Genoscope"/>
            <person name="Aury J.-M."/>
            <person name="Jaillon O."/>
            <person name="Duret L."/>
            <person name="Noel B."/>
            <person name="Jubin C."/>
            <person name="Porcel B.M."/>
            <person name="Segurens B."/>
            <person name="Daubin V."/>
            <person name="Anthouard V."/>
            <person name="Aiach N."/>
            <person name="Arnaiz O."/>
            <person name="Billaut A."/>
            <person name="Beisson J."/>
            <person name="Blanc I."/>
            <person name="Bouhouche K."/>
            <person name="Camara F."/>
            <person name="Duharcourt S."/>
            <person name="Guigo R."/>
            <person name="Gogendeau D."/>
            <person name="Katinka M."/>
            <person name="Keller A.-M."/>
            <person name="Kissmehl R."/>
            <person name="Klotz C."/>
            <person name="Koll F."/>
            <person name="Le Moue A."/>
            <person name="Lepere C."/>
            <person name="Malinsky S."/>
            <person name="Nowacki M."/>
            <person name="Nowak J.K."/>
            <person name="Plattner H."/>
            <person name="Poulain J."/>
            <person name="Ruiz F."/>
            <person name="Serrano V."/>
            <person name="Zagulski M."/>
            <person name="Dessen P."/>
            <person name="Betermier M."/>
            <person name="Weissenbach J."/>
            <person name="Scarpelli C."/>
            <person name="Schachter V."/>
            <person name="Sperling L."/>
            <person name="Meyer E."/>
            <person name="Cohen J."/>
            <person name="Wincker P."/>
        </authorList>
    </citation>
    <scope>NUCLEOTIDE SEQUENCE [LARGE SCALE GENOMIC DNA]</scope>
    <source>
        <strain evidence="3 4">Stock d4-2</strain>
    </source>
</reference>
<dbReference type="InterPro" id="IPR051685">
    <property type="entry name" value="Ycf3/AcsC/BcsC/TPR_MFPF"/>
</dbReference>
<dbReference type="SUPFAM" id="SSF48452">
    <property type="entry name" value="TPR-like"/>
    <property type="match status" value="2"/>
</dbReference>
<evidence type="ECO:0000256" key="2">
    <source>
        <dbReference type="ARBA" id="ARBA00022803"/>
    </source>
</evidence>
<dbReference type="PANTHER" id="PTHR44943">
    <property type="entry name" value="CELLULOSE SYNTHASE OPERON PROTEIN C"/>
    <property type="match status" value="1"/>
</dbReference>
<keyword evidence="4" id="KW-1185">Reference proteome</keyword>
<dbReference type="OrthoDB" id="310676at2759"/>
<dbReference type="PANTHER" id="PTHR44943:SF4">
    <property type="entry name" value="TPR REPEAT-CONTAINING PROTEIN MJ0798"/>
    <property type="match status" value="1"/>
</dbReference>
<dbReference type="InterPro" id="IPR019734">
    <property type="entry name" value="TPR_rpt"/>
</dbReference>
<accession>A0C8M0</accession>
<evidence type="ECO:0000313" key="3">
    <source>
        <dbReference type="EMBL" id="CAK67137.1"/>
    </source>
</evidence>
<dbReference type="HOGENOM" id="CLU_566801_0_0_1"/>
<dbReference type="InterPro" id="IPR011990">
    <property type="entry name" value="TPR-like_helical_dom_sf"/>
</dbReference>
<dbReference type="RefSeq" id="XP_001434534.1">
    <property type="nucleotide sequence ID" value="XM_001434497.1"/>
</dbReference>
<evidence type="ECO:0008006" key="5">
    <source>
        <dbReference type="Google" id="ProtNLM"/>
    </source>
</evidence>
<proteinExistence type="predicted"/>
<sequence length="482" mass="57252">MSDIKLFSFYELKFHFPLHLVKMYKMIFKIVNELNIQGKYDETLEQLDKNIENNKNNITLYMKKSKFCQIQIAQLLAKLGKLQEILNTWDLGILNNAHDLNFYQEKGKTCFSIYQPKLQGIKVNKTCSLNYMIMQQHKMSKMLRFISQNVKKGVSQSLGRELFEQKRFTEILECWDYGINHNKEHKIFYIQKIISIKNLYTQNDGLITDEGWRKIAECWNLGIMYNNNDHSFYMEKAQALEKLGEYEEVLACLDLGLKHNKYQLLLYKKKGQILEKMGKEQEIIDNYDKAISLMKHPGIYVEKANALIKQQKWHELIEFCSSDKQKEYNYFFLVKNLIQALSELERQEEIIKVCEEHIHRNDMFIYKSKGQIIIQNLANALLKQGLLNEAIQSWDEAIRINNNLQEYQIEKSSFIELDLVNALKELHRYPEALQICNYIISLELTNQIEMQNLKCIKNYILFSGYLRETRQFQRGSKDIKNE</sequence>
<dbReference type="EMBL" id="CT868051">
    <property type="protein sequence ID" value="CAK67137.1"/>
    <property type="molecule type" value="Genomic_DNA"/>
</dbReference>
<dbReference type="Proteomes" id="UP000000600">
    <property type="component" value="Unassembled WGS sequence"/>
</dbReference>
<dbReference type="Gene3D" id="1.25.40.10">
    <property type="entry name" value="Tetratricopeptide repeat domain"/>
    <property type="match status" value="3"/>
</dbReference>
<gene>
    <name evidence="3" type="ORF">GSPATT00036271001</name>
</gene>